<keyword evidence="3 9" id="KW-0227">DNA damage</keyword>
<dbReference type="InterPro" id="IPR004576">
    <property type="entry name" value="Mfd"/>
</dbReference>
<keyword evidence="6 9" id="KW-0067">ATP-binding</keyword>
<dbReference type="SUPFAM" id="SSF143517">
    <property type="entry name" value="TRCF domain-like"/>
    <property type="match status" value="1"/>
</dbReference>
<gene>
    <name evidence="9 12" type="primary">mfd</name>
    <name evidence="12" type="ORF">WMO37_11910</name>
</gene>
<evidence type="ECO:0000256" key="6">
    <source>
        <dbReference type="ARBA" id="ARBA00022840"/>
    </source>
</evidence>
<dbReference type="NCBIfam" id="TIGR00580">
    <property type="entry name" value="mfd"/>
    <property type="match status" value="1"/>
</dbReference>
<evidence type="ECO:0000259" key="10">
    <source>
        <dbReference type="PROSITE" id="PS51192"/>
    </source>
</evidence>
<dbReference type="SMART" id="SM00982">
    <property type="entry name" value="TRCF"/>
    <property type="match status" value="1"/>
</dbReference>
<evidence type="ECO:0000256" key="1">
    <source>
        <dbReference type="ARBA" id="ARBA00022490"/>
    </source>
</evidence>
<dbReference type="InterPro" id="IPR014001">
    <property type="entry name" value="Helicase_ATP-bd"/>
</dbReference>
<dbReference type="PROSITE" id="PS51194">
    <property type="entry name" value="HELICASE_CTER"/>
    <property type="match status" value="1"/>
</dbReference>
<evidence type="ECO:0000256" key="4">
    <source>
        <dbReference type="ARBA" id="ARBA00022801"/>
    </source>
</evidence>
<dbReference type="Gene3D" id="3.90.1150.50">
    <property type="entry name" value="Transcription-repair-coupling factor, D7 domain"/>
    <property type="match status" value="1"/>
</dbReference>
<dbReference type="InterPro" id="IPR001650">
    <property type="entry name" value="Helicase_C-like"/>
</dbReference>
<evidence type="ECO:0000256" key="8">
    <source>
        <dbReference type="ARBA" id="ARBA00023204"/>
    </source>
</evidence>
<dbReference type="InterPro" id="IPR011545">
    <property type="entry name" value="DEAD/DEAH_box_helicase_dom"/>
</dbReference>
<proteinExistence type="inferred from homology"/>
<accession>A0ABV1H7L5</accession>
<dbReference type="InterPro" id="IPR036101">
    <property type="entry name" value="CarD-like/TRCF_RID_sf"/>
</dbReference>
<evidence type="ECO:0000256" key="9">
    <source>
        <dbReference type="HAMAP-Rule" id="MF_00969"/>
    </source>
</evidence>
<dbReference type="Pfam" id="PF00271">
    <property type="entry name" value="Helicase_C"/>
    <property type="match status" value="1"/>
</dbReference>
<dbReference type="InterPro" id="IPR003711">
    <property type="entry name" value="CarD-like/TRCF_RID"/>
</dbReference>
<evidence type="ECO:0000256" key="3">
    <source>
        <dbReference type="ARBA" id="ARBA00022763"/>
    </source>
</evidence>
<feature type="domain" description="Helicase ATP-binding" evidence="10">
    <location>
        <begin position="665"/>
        <end position="826"/>
    </location>
</feature>
<dbReference type="Gene3D" id="2.40.10.170">
    <property type="match status" value="1"/>
</dbReference>
<dbReference type="EMBL" id="JBBMFS010000011">
    <property type="protein sequence ID" value="MEQ2555699.1"/>
    <property type="molecule type" value="Genomic_DNA"/>
</dbReference>
<keyword evidence="8 9" id="KW-0234">DNA repair</keyword>
<dbReference type="SMART" id="SM00490">
    <property type="entry name" value="HELICc"/>
    <property type="match status" value="1"/>
</dbReference>
<reference evidence="12" key="1">
    <citation type="submission" date="2024-03" db="EMBL/GenBank/DDBJ databases">
        <title>Human intestinal bacterial collection.</title>
        <authorList>
            <person name="Pauvert C."/>
            <person name="Hitch T.C.A."/>
            <person name="Clavel T."/>
        </authorList>
    </citation>
    <scope>NUCLEOTIDE SEQUENCE [LARGE SCALE GENOMIC DNA]</scope>
    <source>
        <strain evidence="12">CLA-AA-H89B</strain>
    </source>
</reference>
<comment type="caution">
    <text evidence="12">The sequence shown here is derived from an EMBL/GenBank/DDBJ whole genome shotgun (WGS) entry which is preliminary data.</text>
</comment>
<dbReference type="SUPFAM" id="SSF52540">
    <property type="entry name" value="P-loop containing nucleoside triphosphate hydrolases"/>
    <property type="match status" value="3"/>
</dbReference>
<name>A0ABV1H7L5_9FIRM</name>
<comment type="similarity">
    <text evidence="9">In the C-terminal section; belongs to the helicase family. RecG subfamily.</text>
</comment>
<keyword evidence="2 9" id="KW-0547">Nucleotide-binding</keyword>
<dbReference type="InterPro" id="IPR037235">
    <property type="entry name" value="TRCF-like_C_D7"/>
</dbReference>
<dbReference type="Proteomes" id="UP001546774">
    <property type="component" value="Unassembled WGS sequence"/>
</dbReference>
<evidence type="ECO:0000259" key="11">
    <source>
        <dbReference type="PROSITE" id="PS51194"/>
    </source>
</evidence>
<dbReference type="Pfam" id="PF17757">
    <property type="entry name" value="UvrB_inter"/>
    <property type="match status" value="1"/>
</dbReference>
<dbReference type="Gene3D" id="3.40.50.300">
    <property type="entry name" value="P-loop containing nucleotide triphosphate hydrolases"/>
    <property type="match status" value="2"/>
</dbReference>
<keyword evidence="5" id="KW-0347">Helicase</keyword>
<dbReference type="HAMAP" id="MF_00969">
    <property type="entry name" value="TRCF"/>
    <property type="match status" value="1"/>
</dbReference>
<dbReference type="SMART" id="SM00487">
    <property type="entry name" value="DEXDc"/>
    <property type="match status" value="1"/>
</dbReference>
<keyword evidence="4 9" id="KW-0378">Hydrolase</keyword>
<dbReference type="EC" id="3.6.4.-" evidence="9"/>
<dbReference type="SUPFAM" id="SSF141259">
    <property type="entry name" value="CarD-like"/>
    <property type="match status" value="1"/>
</dbReference>
<dbReference type="CDD" id="cd17991">
    <property type="entry name" value="DEXHc_TRCF"/>
    <property type="match status" value="1"/>
</dbReference>
<evidence type="ECO:0000313" key="13">
    <source>
        <dbReference type="Proteomes" id="UP001546774"/>
    </source>
</evidence>
<feature type="domain" description="Helicase C-terminal" evidence="11">
    <location>
        <begin position="835"/>
        <end position="1001"/>
    </location>
</feature>
<keyword evidence="1 9" id="KW-0963">Cytoplasm</keyword>
<dbReference type="SMART" id="SM01058">
    <property type="entry name" value="CarD_TRCF"/>
    <property type="match status" value="1"/>
</dbReference>
<keyword evidence="13" id="KW-1185">Reference proteome</keyword>
<dbReference type="InterPro" id="IPR027417">
    <property type="entry name" value="P-loop_NTPase"/>
</dbReference>
<dbReference type="Gene3D" id="3.30.2060.10">
    <property type="entry name" value="Penicillin-binding protein 1b domain"/>
    <property type="match status" value="1"/>
</dbReference>
<dbReference type="Pfam" id="PF02559">
    <property type="entry name" value="CarD_TRCF_RID"/>
    <property type="match status" value="1"/>
</dbReference>
<organism evidence="12 13">
    <name type="scientific">Lachnospira intestinalis</name>
    <dbReference type="NCBI Taxonomy" id="3133158"/>
    <lineage>
        <taxon>Bacteria</taxon>
        <taxon>Bacillati</taxon>
        <taxon>Bacillota</taxon>
        <taxon>Clostridia</taxon>
        <taxon>Lachnospirales</taxon>
        <taxon>Lachnospiraceae</taxon>
        <taxon>Lachnospira</taxon>
    </lineage>
</organism>
<dbReference type="PANTHER" id="PTHR47964">
    <property type="entry name" value="ATP-DEPENDENT DNA HELICASE HOMOLOG RECG, CHLOROPLASTIC"/>
    <property type="match status" value="1"/>
</dbReference>
<comment type="subcellular location">
    <subcellularLocation>
        <location evidence="9">Cytoplasm</location>
    </subcellularLocation>
</comment>
<dbReference type="Pfam" id="PF00270">
    <property type="entry name" value="DEAD"/>
    <property type="match status" value="1"/>
</dbReference>
<evidence type="ECO:0000256" key="2">
    <source>
        <dbReference type="ARBA" id="ARBA00022741"/>
    </source>
</evidence>
<dbReference type="Pfam" id="PF03461">
    <property type="entry name" value="TRCF"/>
    <property type="match status" value="1"/>
</dbReference>
<dbReference type="InterPro" id="IPR005118">
    <property type="entry name" value="TRCF_C"/>
</dbReference>
<dbReference type="InterPro" id="IPR047112">
    <property type="entry name" value="RecG/Mfd"/>
</dbReference>
<dbReference type="Gene3D" id="3.40.50.11180">
    <property type="match status" value="1"/>
</dbReference>
<dbReference type="PROSITE" id="PS51192">
    <property type="entry name" value="HELICASE_ATP_BIND_1"/>
    <property type="match status" value="1"/>
</dbReference>
<comment type="function">
    <text evidence="9">Couples transcription and DNA repair by recognizing RNA polymerase (RNAP) stalled at DNA lesions. Mediates ATP-dependent release of RNAP and its truncated transcript from the DNA, and recruitment of nucleotide excision repair machinery to the damaged site.</text>
</comment>
<evidence type="ECO:0000256" key="7">
    <source>
        <dbReference type="ARBA" id="ARBA00023125"/>
    </source>
</evidence>
<evidence type="ECO:0000313" key="12">
    <source>
        <dbReference type="EMBL" id="MEQ2555699.1"/>
    </source>
</evidence>
<keyword evidence="7 9" id="KW-0238">DNA-binding</keyword>
<dbReference type="InterPro" id="IPR041471">
    <property type="entry name" value="UvrB_inter"/>
</dbReference>
<protein>
    <recommendedName>
        <fullName evidence="9">Transcription-repair-coupling factor</fullName>
        <shortName evidence="9">TRCF</shortName>
        <ecNumber evidence="9">3.6.4.-</ecNumber>
    </recommendedName>
</protein>
<sequence length="1204" mass="136636">MKTFFEPVQGMAGIEEIKKSFSRLGHAVMVSGCIDTQKAHLLEALGEQYPIRVVITSDEVKARQLCEDCLFFDKSSIYYPAKDFIFYSADVHGNQLAGERLACIYKIIQAQKHISEDSISNGKTDGIQPENKNAAGLTVVTTIDGCADLLVPLEKYKNATISFEKGQVLDLEALSKKLVQIGYERCAIVDGQGKFAVRGGIIDIFPYTEETPVRIELWDDEVDSIRLFDVESQRSIEKIERFEAFPATECLLSEEEIARGREKLQEELAGQLTAFGNDKKKKTAEDIEKCNRIRRNVADMERTGDYSKALRMFAEELTGFLSYFPREDTLFVLDEPNRLNERMELILYEYTESMKNRLEGGYILPGQTDMIHGIESIYVGLEKKRTLLLSALDYKPEKFAVAEYVRIDTRSISPYHNSFEYLADDLKKYKRSGYKSILVCNSRTRAARIVQDLADLGLTAYFSEDFENEMLEGTIMVTYGSLHKGFEYPLLQFVVIAENDIFASRHKKREKKKKYDGKSIAGFNELNIGDFVVHESHGLGVYKGIEKITVEGVEKDYIKIEYAGNSNLYVLATQLDRLQKYAAADTEKKPKLNKLGTQEWNKTKSKVHGAVEEVAKDLVALYAARQKEKGYQFGPDTVWQREFEEMFPYEETQDQLTAIEDTKRDMESTRIMDRLICGDVGYGKTEVAIRAAFKAVQEGKQVAYLVPTTILAQQIYNTFEQRMKNFPVTVAQLSSFRTSKEIKESISELKKGFVDIVIGTHRLLSKDVEFKDLGLLIIDEEQRFGVTHKEKIKKLKNDVDVMTLSATPIPRTLHMSLVGIRDMSVLEEPPTDRVPIQTFVTEHNDEMIREAIHRELARNGQVYYVYNRVRSIDEVAAHIEELVPEANVAYAHGQMEKRMLEKIMYEFINGEIDVLISTTIIETGVDISNVNTMIIEDADKFGLSQLYQLRGRVGRSSRTSYAFLLYRRDRMLTEVAEKRLSAIREFSDFGSGFKIAMKDLEIRGAGNVLGRSQHGHMAAVGYDLYCKMLNQAVNDLKGIKNEYGFETNVDLNVDAFIPSSYIKSEYQKLDVYKRIAGIESEEELSDMCDELGDRYGSLPASASNLLNIALVKSMAHKIGITEIQGGTDETPGASQWRTVMKIYPKADIQGDKIENFVAGYGGAVRFISSPEPKFVWRVTKKKFSNAQEYLAGLKALVKDMQQLT</sequence>
<comment type="similarity">
    <text evidence="9">In the N-terminal section; belongs to the UvrB family.</text>
</comment>
<dbReference type="PANTHER" id="PTHR47964:SF1">
    <property type="entry name" value="ATP-DEPENDENT DNA HELICASE HOMOLOG RECG, CHLOROPLASTIC"/>
    <property type="match status" value="1"/>
</dbReference>
<evidence type="ECO:0000256" key="5">
    <source>
        <dbReference type="ARBA" id="ARBA00022806"/>
    </source>
</evidence>